<evidence type="ECO:0000256" key="11">
    <source>
        <dbReference type="ARBA" id="ARBA00022824"/>
    </source>
</evidence>
<comment type="function">
    <text evidence="1">This protein promotes the GTP-dependent binding of aminoacyl-tRNA to the A-site of ribosomes during protein biosynthesis.</text>
</comment>
<feature type="domain" description="Tr-type G" evidence="16">
    <location>
        <begin position="939"/>
        <end position="1173"/>
    </location>
</feature>
<dbReference type="InterPro" id="IPR009000">
    <property type="entry name" value="Transl_B-barrel_sf"/>
</dbReference>
<dbReference type="EMBL" id="CAJPDT010000016">
    <property type="protein sequence ID" value="CAF9916186.1"/>
    <property type="molecule type" value="Genomic_DNA"/>
</dbReference>
<evidence type="ECO:0000256" key="12">
    <source>
        <dbReference type="ARBA" id="ARBA00022917"/>
    </source>
</evidence>
<sequence>MANPWTVLAAVRHASNADIPALHQLLEWPDALKLELTLRILLTFLPEGTEPGLYVDFLRELSDAKSHPEGHIIPSFPDHLEQDVFEQDISEDEARLRVRRLRLIPLLNPKAQYDQDTDSLTLFLLHQAHKIDAETGSLDLVCQLLEPFFNHSEVLRTWMLSNLLPLLRLDYEYYPQSGTSHSLEEFERLDGSIAVQSLLSKAVQRNDQRDTKEVGRDLRGLVGPWMYGESTRKRRKLNHGKRRQSLITAIRATEDQLPMEEEQLSSDWSHVNEWLLDLGLRNFPRAVDAMTQWGGPHDVDYGDWGAGSQSVDKDELRVQTQRYSQAGLATLYATKDSSLETIIGSHRVLLQTARLVELDEPPDLKRSDAPITSGIPRAFLDNLSSAHLLHNALLRSQNPLTSPTNFAVSLFNLLLASCYKLLNLGNIKTTRIVAELALFGTEADQVAELKKTLYTLKAEMMDEKLWASIRRQMLWLRNWEHQAQGLEEPRGIFSKIAKTDLEVELLRAMLEGGCYSLAEDTYCKQTTFPLPKETVEITVLNAALSAYDAASNGNRTRGGVRKASEIISTFRNYFPTSIPFKQTTALLSATHAMSFYSLTLQHGVPFQPVNIRAHKDPMSLIGKILGQNPRSYTHLDNLLEIGQNLVTAGLSDDVHDSSAAFDVQSDLQQQALIARRRITRMAIEAALEEDDFDTAYSYVVNRLATEQPRPYTTDSVRDSAATRDDISWRAAYAAGRYPTNNAGNSTLRRLEQRMELLSQALILAPPSALSEVLTEWQKCEQQVTAQIAKETEDEQKWDEKGDRKVPGGFATDASPIAQKARDPSRGALVEEAPMGLFDMARGAAATLSKNAFPLRESQKMASSHAEGSRDRPLSGVSTGSSDEGSVGGVGGPGRVRKRDMVSSMVTGGLASGIGWVIGAPPSSTPKTFNDNTAIMGKEKMHINVVVIGHVDSGKSTTTGHLIYKCGGIDKRTIEKFEKEAAELGKGSFKYAWVLDKLKAERERGITIDIALWKFETPKYYVTVIDAPGHRDFIKNMITGTSQADCAILIIAAGTGEFEAGISKDGQTREHALLAYTLGVKQLIVAINKMDTAKWSGDRYNEIIKETSNFIKKVGYNPKTVPFVPISGFNGDNMIDESPNCPWYKGWEKETKTKTTGKTLLEAIDAIDPPSRPTDKPLRLPLQDVYKIGGIGTVPVGRVETGVIKAGMVVTFAPANVTTEVKSVEMHHEQLVEGLPGDNVGFNVKNVSVKEIRRGNVAGDSKSDPPKGADSFNAQVIVLNHPGQVGAGYAPVLDCHTAHIACKFSELLEKIDRRTGKSIENAPKFIKSGDAAIVKMVPSKPMCVEAFTDYPPLGRFAVRDMRQTVAVGVIKSVAKTEKSGGKVTKAAQKVTGKK</sequence>
<dbReference type="InterPro" id="IPR004539">
    <property type="entry name" value="Transl_elong_EF1A_euk/arc"/>
</dbReference>
<dbReference type="CDD" id="cd01883">
    <property type="entry name" value="EF1_alpha"/>
    <property type="match status" value="1"/>
</dbReference>
<dbReference type="Pfam" id="PF03144">
    <property type="entry name" value="GTP_EFTU_D2"/>
    <property type="match status" value="1"/>
</dbReference>
<dbReference type="GO" id="GO:0006890">
    <property type="term" value="P:retrograde vesicle-mediated transport, Golgi to endoplasmic reticulum"/>
    <property type="evidence" value="ECO:0007669"/>
    <property type="project" value="InterPro"/>
</dbReference>
<name>A0A8H3F0X4_9LECA</name>
<keyword evidence="8" id="KW-0963">Cytoplasm</keyword>
<keyword evidence="11" id="KW-0256">Endoplasmic reticulum</keyword>
<evidence type="ECO:0000256" key="9">
    <source>
        <dbReference type="ARBA" id="ARBA00022741"/>
    </source>
</evidence>
<evidence type="ECO:0000256" key="14">
    <source>
        <dbReference type="ARBA" id="ARBA00023134"/>
    </source>
</evidence>
<dbReference type="SUPFAM" id="SSF50447">
    <property type="entry name" value="Translation proteins"/>
    <property type="match status" value="1"/>
</dbReference>
<dbReference type="Pfam" id="PF00009">
    <property type="entry name" value="GTP_EFTU"/>
    <property type="match status" value="1"/>
</dbReference>
<evidence type="ECO:0000256" key="15">
    <source>
        <dbReference type="SAM" id="MobiDB-lite"/>
    </source>
</evidence>
<dbReference type="GO" id="GO:0005783">
    <property type="term" value="C:endoplasmic reticulum"/>
    <property type="evidence" value="ECO:0007669"/>
    <property type="project" value="UniProtKB-SubCell"/>
</dbReference>
<evidence type="ECO:0000256" key="4">
    <source>
        <dbReference type="ARBA" id="ARBA00007249"/>
    </source>
</evidence>
<gene>
    <name evidence="17" type="primary">TEF1</name>
    <name evidence="17" type="ORF">IMSHALPRED_003003</name>
</gene>
<dbReference type="Gene3D" id="3.40.50.300">
    <property type="entry name" value="P-loop containing nucleotide triphosphate hydrolases"/>
    <property type="match status" value="1"/>
</dbReference>
<evidence type="ECO:0000256" key="13">
    <source>
        <dbReference type="ARBA" id="ARBA00022927"/>
    </source>
</evidence>
<dbReference type="InterPro" id="IPR009001">
    <property type="entry name" value="Transl_elong_EF1A/Init_IF2_C"/>
</dbReference>
<keyword evidence="7" id="KW-0488">Methylation</keyword>
<dbReference type="HAMAP" id="MF_00118_A">
    <property type="entry name" value="EF_Tu_A"/>
    <property type="match status" value="1"/>
</dbReference>
<evidence type="ECO:0000256" key="3">
    <source>
        <dbReference type="ARBA" id="ARBA00004496"/>
    </source>
</evidence>
<evidence type="ECO:0000313" key="17">
    <source>
        <dbReference type="EMBL" id="CAF9916186.1"/>
    </source>
</evidence>
<dbReference type="PANTHER" id="PTHR40787">
    <property type="entry name" value="SECRETED PROTEIN"/>
    <property type="match status" value="1"/>
</dbReference>
<dbReference type="NCBIfam" id="NF008969">
    <property type="entry name" value="PRK12317.1"/>
    <property type="match status" value="1"/>
</dbReference>
<proteinExistence type="inferred from homology"/>
<dbReference type="FunFam" id="3.40.50.300:FF:000211">
    <property type="entry name" value="Elongation factor 1-alpha"/>
    <property type="match status" value="1"/>
</dbReference>
<evidence type="ECO:0000256" key="8">
    <source>
        <dbReference type="ARBA" id="ARBA00022490"/>
    </source>
</evidence>
<dbReference type="FunFam" id="2.40.30.10:FF:000005">
    <property type="entry name" value="Elongation factor 1-alpha"/>
    <property type="match status" value="1"/>
</dbReference>
<dbReference type="InterPro" id="IPR031157">
    <property type="entry name" value="G_TR_CS"/>
</dbReference>
<dbReference type="Gene3D" id="2.40.30.10">
    <property type="entry name" value="Translation factors"/>
    <property type="match status" value="2"/>
</dbReference>
<feature type="region of interest" description="Disordered" evidence="15">
    <location>
        <begin position="789"/>
        <end position="825"/>
    </location>
</feature>
<comment type="subcellular location">
    <subcellularLocation>
        <location evidence="3">Cytoplasm</location>
    </subcellularLocation>
    <subcellularLocation>
        <location evidence="2">Endoplasmic reticulum</location>
    </subcellularLocation>
</comment>
<evidence type="ECO:0000259" key="16">
    <source>
        <dbReference type="PROSITE" id="PS51722"/>
    </source>
</evidence>
<dbReference type="SUPFAM" id="SSF50465">
    <property type="entry name" value="EF-Tu/eEF-1alpha/eIF2-gamma C-terminal domain"/>
    <property type="match status" value="1"/>
</dbReference>
<evidence type="ECO:0000256" key="2">
    <source>
        <dbReference type="ARBA" id="ARBA00004240"/>
    </source>
</evidence>
<dbReference type="InterPro" id="IPR013244">
    <property type="entry name" value="Sec39_domain"/>
</dbReference>
<keyword evidence="9" id="KW-0547">Nucleotide-binding</keyword>
<dbReference type="Pfam" id="PF08314">
    <property type="entry name" value="Sec39"/>
    <property type="match status" value="1"/>
</dbReference>
<protein>
    <recommendedName>
        <fullName evidence="5">Elongation factor 1-alpha</fullName>
    </recommendedName>
</protein>
<keyword evidence="14" id="KW-0342">GTP-binding</keyword>
<dbReference type="CDD" id="cd03693">
    <property type="entry name" value="EF1_alpha_II"/>
    <property type="match status" value="1"/>
</dbReference>
<dbReference type="GO" id="GO:0015031">
    <property type="term" value="P:protein transport"/>
    <property type="evidence" value="ECO:0007669"/>
    <property type="project" value="UniProtKB-KW"/>
</dbReference>
<dbReference type="PROSITE" id="PS51722">
    <property type="entry name" value="G_TR_2"/>
    <property type="match status" value="1"/>
</dbReference>
<dbReference type="Proteomes" id="UP000664534">
    <property type="component" value="Unassembled WGS sequence"/>
</dbReference>
<keyword evidence="6" id="KW-0813">Transport</keyword>
<dbReference type="FunFam" id="2.40.30.10:FF:000003">
    <property type="entry name" value="Elongation factor 1-alpha"/>
    <property type="match status" value="1"/>
</dbReference>
<feature type="region of interest" description="Disordered" evidence="15">
    <location>
        <begin position="855"/>
        <end position="898"/>
    </location>
</feature>
<feature type="compositionally biased region" description="Low complexity" evidence="15">
    <location>
        <begin position="874"/>
        <end position="884"/>
    </location>
</feature>
<evidence type="ECO:0000256" key="7">
    <source>
        <dbReference type="ARBA" id="ARBA00022481"/>
    </source>
</evidence>
<keyword evidence="10 17" id="KW-0251">Elongation factor</keyword>
<dbReference type="GO" id="GO:0005525">
    <property type="term" value="F:GTP binding"/>
    <property type="evidence" value="ECO:0007669"/>
    <property type="project" value="UniProtKB-KW"/>
</dbReference>
<comment type="similarity">
    <text evidence="4">Belongs to the TRAFAC class translation factor GTPase superfamily. Classic translation factor GTPase family. EF-Tu/EF-1A subfamily.</text>
</comment>
<dbReference type="SUPFAM" id="SSF52540">
    <property type="entry name" value="P-loop containing nucleoside triphosphate hydrolases"/>
    <property type="match status" value="1"/>
</dbReference>
<comment type="caution">
    <text evidence="17">The sequence shown here is derived from an EMBL/GenBank/DDBJ whole genome shotgun (WGS) entry which is preliminary data.</text>
</comment>
<keyword evidence="12" id="KW-0648">Protein biosynthesis</keyword>
<evidence type="ECO:0000256" key="5">
    <source>
        <dbReference type="ARBA" id="ARBA00013870"/>
    </source>
</evidence>
<keyword evidence="18" id="KW-1185">Reference proteome</keyword>
<dbReference type="OrthoDB" id="342024at2759"/>
<keyword evidence="13" id="KW-0653">Protein transport</keyword>
<evidence type="ECO:0000256" key="10">
    <source>
        <dbReference type="ARBA" id="ARBA00022768"/>
    </source>
</evidence>
<dbReference type="InterPro" id="IPR000795">
    <property type="entry name" value="T_Tr_GTP-bd_dom"/>
</dbReference>
<dbReference type="PRINTS" id="PR00315">
    <property type="entry name" value="ELONGATNFCT"/>
</dbReference>
<dbReference type="NCBIfam" id="TIGR00483">
    <property type="entry name" value="EF-1_alpha"/>
    <property type="match status" value="1"/>
</dbReference>
<dbReference type="GO" id="GO:0003924">
    <property type="term" value="F:GTPase activity"/>
    <property type="evidence" value="ECO:0007669"/>
    <property type="project" value="InterPro"/>
</dbReference>
<evidence type="ECO:0000256" key="6">
    <source>
        <dbReference type="ARBA" id="ARBA00022448"/>
    </source>
</evidence>
<dbReference type="CDD" id="cd03705">
    <property type="entry name" value="EF1_alpha_III"/>
    <property type="match status" value="1"/>
</dbReference>
<dbReference type="InterPro" id="IPR054696">
    <property type="entry name" value="GTP-eEF1A_C"/>
</dbReference>
<accession>A0A8H3F0X4</accession>
<organism evidence="17 18">
    <name type="scientific">Imshaugia aleurites</name>
    <dbReference type="NCBI Taxonomy" id="172621"/>
    <lineage>
        <taxon>Eukaryota</taxon>
        <taxon>Fungi</taxon>
        <taxon>Dikarya</taxon>
        <taxon>Ascomycota</taxon>
        <taxon>Pezizomycotina</taxon>
        <taxon>Lecanoromycetes</taxon>
        <taxon>OSLEUM clade</taxon>
        <taxon>Lecanoromycetidae</taxon>
        <taxon>Lecanorales</taxon>
        <taxon>Lecanorineae</taxon>
        <taxon>Parmeliaceae</taxon>
        <taxon>Imshaugia</taxon>
    </lineage>
</organism>
<dbReference type="InterPro" id="IPR027417">
    <property type="entry name" value="P-loop_NTPase"/>
</dbReference>
<evidence type="ECO:0000313" key="18">
    <source>
        <dbReference type="Proteomes" id="UP000664534"/>
    </source>
</evidence>
<dbReference type="PANTHER" id="PTHR40787:SF3">
    <property type="entry name" value="PROTEIN TRANSPORT PROTEIN SEC39"/>
    <property type="match status" value="1"/>
</dbReference>
<dbReference type="PROSITE" id="PS00301">
    <property type="entry name" value="G_TR_1"/>
    <property type="match status" value="1"/>
</dbReference>
<evidence type="ECO:0000256" key="1">
    <source>
        <dbReference type="ARBA" id="ARBA00003982"/>
    </source>
</evidence>
<dbReference type="GO" id="GO:0003746">
    <property type="term" value="F:translation elongation factor activity"/>
    <property type="evidence" value="ECO:0007669"/>
    <property type="project" value="UniProtKB-KW"/>
</dbReference>
<reference evidence="17" key="1">
    <citation type="submission" date="2021-03" db="EMBL/GenBank/DDBJ databases">
        <authorList>
            <person name="Tagirdzhanova G."/>
        </authorList>
    </citation>
    <scope>NUCLEOTIDE SEQUENCE</scope>
</reference>
<dbReference type="Pfam" id="PF22594">
    <property type="entry name" value="GTP-eEF1A_C"/>
    <property type="match status" value="1"/>
</dbReference>
<dbReference type="InterPro" id="IPR004161">
    <property type="entry name" value="EFTu-like_2"/>
</dbReference>